<dbReference type="CDD" id="cd01045">
    <property type="entry name" value="Ferritin_like_AB"/>
    <property type="match status" value="1"/>
</dbReference>
<accession>A0A8J6THX8</accession>
<dbReference type="Pfam" id="PF02915">
    <property type="entry name" value="Rubrerythrin"/>
    <property type="match status" value="1"/>
</dbReference>
<dbReference type="InterPro" id="IPR009078">
    <property type="entry name" value="Ferritin-like_SF"/>
</dbReference>
<evidence type="ECO:0000259" key="1">
    <source>
        <dbReference type="Pfam" id="PF02915"/>
    </source>
</evidence>
<comment type="caution">
    <text evidence="2">The sequence shown here is derived from an EMBL/GenBank/DDBJ whole genome shotgun (WGS) entry which is preliminary data.</text>
</comment>
<feature type="domain" description="Rubrerythrin diiron-binding" evidence="1">
    <location>
        <begin position="5"/>
        <end position="141"/>
    </location>
</feature>
<dbReference type="InterPro" id="IPR003251">
    <property type="entry name" value="Rr_diiron-bd_dom"/>
</dbReference>
<sequence length="164" mass="19391">MNIYDFAIQMEKDGEAYYRELGRKSKAEGLQFIFSILADEEVSHYTILEKMKASAPNLKLSAKEKDILKSAKNIFAEMQEKMDEINFDLPQVDFYRHALETEEKSIEYYLDMSEKVENEAHQAIFLNLAKEEKKHKFLMENLITFVSRPTTWLEDAEFNHLDEY</sequence>
<dbReference type="Proteomes" id="UP000614469">
    <property type="component" value="Unassembled WGS sequence"/>
</dbReference>
<dbReference type="EMBL" id="JACNJN010000092">
    <property type="protein sequence ID" value="MBC8335160.1"/>
    <property type="molecule type" value="Genomic_DNA"/>
</dbReference>
<protein>
    <submittedName>
        <fullName evidence="2">Ferritin family protein</fullName>
    </submittedName>
</protein>
<dbReference type="Gene3D" id="1.20.1260.10">
    <property type="match status" value="1"/>
</dbReference>
<gene>
    <name evidence="2" type="ORF">H8E29_07850</name>
</gene>
<dbReference type="SUPFAM" id="SSF47240">
    <property type="entry name" value="Ferritin-like"/>
    <property type="match status" value="1"/>
</dbReference>
<dbReference type="GO" id="GO:0016491">
    <property type="term" value="F:oxidoreductase activity"/>
    <property type="evidence" value="ECO:0007669"/>
    <property type="project" value="InterPro"/>
</dbReference>
<evidence type="ECO:0000313" key="2">
    <source>
        <dbReference type="EMBL" id="MBC8335160.1"/>
    </source>
</evidence>
<dbReference type="PANTHER" id="PTHR33531">
    <property type="entry name" value="RUBRERYTHRIN SUBFAMILY"/>
    <property type="match status" value="1"/>
</dbReference>
<name>A0A8J6THX8_9CHLR</name>
<dbReference type="PANTHER" id="PTHR33531:SF7">
    <property type="entry name" value="HYPOTHETICAL MEMBRANE PROTEIN, CONSERVED"/>
    <property type="match status" value="1"/>
</dbReference>
<evidence type="ECO:0000313" key="3">
    <source>
        <dbReference type="Proteomes" id="UP000614469"/>
    </source>
</evidence>
<reference evidence="2 3" key="1">
    <citation type="submission" date="2020-08" db="EMBL/GenBank/DDBJ databases">
        <title>Bridging the membrane lipid divide: bacteria of the FCB group superphylum have the potential to synthesize archaeal ether lipids.</title>
        <authorList>
            <person name="Villanueva L."/>
            <person name="Von Meijenfeldt F.A.B."/>
            <person name="Westbye A.B."/>
            <person name="Yadav S."/>
            <person name="Hopmans E.C."/>
            <person name="Dutilh B.E."/>
            <person name="Sinninghe Damste J.S."/>
        </authorList>
    </citation>
    <scope>NUCLEOTIDE SEQUENCE [LARGE SCALE GENOMIC DNA]</scope>
    <source>
        <strain evidence="2">NIOZ-UU36</strain>
    </source>
</reference>
<dbReference type="InterPro" id="IPR012347">
    <property type="entry name" value="Ferritin-like"/>
</dbReference>
<dbReference type="AlphaFoldDB" id="A0A8J6THX8"/>
<organism evidence="2 3">
    <name type="scientific">Candidatus Desulfolinea nitratireducens</name>
    <dbReference type="NCBI Taxonomy" id="2841698"/>
    <lineage>
        <taxon>Bacteria</taxon>
        <taxon>Bacillati</taxon>
        <taxon>Chloroflexota</taxon>
        <taxon>Anaerolineae</taxon>
        <taxon>Anaerolineales</taxon>
        <taxon>Anaerolineales incertae sedis</taxon>
        <taxon>Candidatus Desulfolinea</taxon>
    </lineage>
</organism>
<proteinExistence type="predicted"/>
<dbReference type="GO" id="GO:0046872">
    <property type="term" value="F:metal ion binding"/>
    <property type="evidence" value="ECO:0007669"/>
    <property type="project" value="InterPro"/>
</dbReference>